<accession>A0A8D4VSF6</accession>
<name>A0A8D4VSF6_9GAMM</name>
<evidence type="ECO:0000313" key="3">
    <source>
        <dbReference type="Proteomes" id="UP000824988"/>
    </source>
</evidence>
<proteinExistence type="predicted"/>
<feature type="transmembrane region" description="Helical" evidence="1">
    <location>
        <begin position="29"/>
        <end position="47"/>
    </location>
</feature>
<feature type="transmembrane region" description="Helical" evidence="1">
    <location>
        <begin position="56"/>
        <end position="78"/>
    </location>
</feature>
<keyword evidence="1" id="KW-0472">Membrane</keyword>
<organism evidence="2 3">
    <name type="scientific">Methylogaea oryzae</name>
    <dbReference type="NCBI Taxonomy" id="1295382"/>
    <lineage>
        <taxon>Bacteria</taxon>
        <taxon>Pseudomonadati</taxon>
        <taxon>Pseudomonadota</taxon>
        <taxon>Gammaproteobacteria</taxon>
        <taxon>Methylococcales</taxon>
        <taxon>Methylococcaceae</taxon>
        <taxon>Methylogaea</taxon>
    </lineage>
</organism>
<keyword evidence="1" id="KW-0812">Transmembrane</keyword>
<protein>
    <submittedName>
        <fullName evidence="2">Uncharacterized protein</fullName>
    </submittedName>
</protein>
<gene>
    <name evidence="2" type="ORF">MoryE10_23330</name>
</gene>
<dbReference type="EMBL" id="AP019782">
    <property type="protein sequence ID" value="BBL71727.1"/>
    <property type="molecule type" value="Genomic_DNA"/>
</dbReference>
<feature type="transmembrane region" description="Helical" evidence="1">
    <location>
        <begin position="84"/>
        <end position="100"/>
    </location>
</feature>
<evidence type="ECO:0000256" key="1">
    <source>
        <dbReference type="SAM" id="Phobius"/>
    </source>
</evidence>
<evidence type="ECO:0000313" key="2">
    <source>
        <dbReference type="EMBL" id="BBL71727.1"/>
    </source>
</evidence>
<dbReference type="Proteomes" id="UP000824988">
    <property type="component" value="Chromosome"/>
</dbReference>
<reference evidence="2" key="1">
    <citation type="submission" date="2019-06" db="EMBL/GenBank/DDBJ databases">
        <title>Complete genome sequence of Methylogaea oryzae strain JCM16910.</title>
        <authorList>
            <person name="Asakawa S."/>
        </authorList>
    </citation>
    <scope>NUCLEOTIDE SEQUENCE</scope>
    <source>
        <strain evidence="2">E10</strain>
    </source>
</reference>
<keyword evidence="3" id="KW-1185">Reference proteome</keyword>
<dbReference type="KEGG" id="moz:MoryE10_23330"/>
<sequence length="123" mass="13069">MAAGLSIPLGLSALPMPHPATPPLSPQDLANVAYAVGIALTATALLLRKRWLGNDFLALLISASLTESVAWVGFAAWLVDARTPAFYTLLVVAALGFWLIRPRREAQRSAATDDTTPPGHTPR</sequence>
<dbReference type="RefSeq" id="WP_054772669.1">
    <property type="nucleotide sequence ID" value="NZ_AP019782.1"/>
</dbReference>
<dbReference type="AlphaFoldDB" id="A0A8D4VSF6"/>
<keyword evidence="1" id="KW-1133">Transmembrane helix</keyword>